<dbReference type="EMBL" id="JBHUFA010000001">
    <property type="protein sequence ID" value="MFD1695454.1"/>
    <property type="molecule type" value="Genomic_DNA"/>
</dbReference>
<reference evidence="6" key="1">
    <citation type="journal article" date="2019" name="Int. J. Syst. Evol. Microbiol.">
        <title>The Global Catalogue of Microorganisms (GCM) 10K type strain sequencing project: providing services to taxonomists for standard genome sequencing and annotation.</title>
        <authorList>
            <consortium name="The Broad Institute Genomics Platform"/>
            <consortium name="The Broad Institute Genome Sequencing Center for Infectious Disease"/>
            <person name="Wu L."/>
            <person name="Ma J."/>
        </authorList>
    </citation>
    <scope>NUCLEOTIDE SEQUENCE [LARGE SCALE GENOMIC DNA]</scope>
    <source>
        <strain evidence="6">JCM 3369</strain>
    </source>
</reference>
<evidence type="ECO:0000256" key="4">
    <source>
        <dbReference type="ARBA" id="ARBA00023315"/>
    </source>
</evidence>
<proteinExistence type="inferred from homology"/>
<organism evidence="5 6">
    <name type="scientific">Roseibium aestuarii</name>
    <dbReference type="NCBI Taxonomy" id="2600299"/>
    <lineage>
        <taxon>Bacteria</taxon>
        <taxon>Pseudomonadati</taxon>
        <taxon>Pseudomonadota</taxon>
        <taxon>Alphaproteobacteria</taxon>
        <taxon>Hyphomicrobiales</taxon>
        <taxon>Stappiaceae</taxon>
        <taxon>Roseibium</taxon>
    </lineage>
</organism>
<dbReference type="Proteomes" id="UP001597327">
    <property type="component" value="Unassembled WGS sequence"/>
</dbReference>
<evidence type="ECO:0000313" key="5">
    <source>
        <dbReference type="EMBL" id="MFD1695454.1"/>
    </source>
</evidence>
<evidence type="ECO:0000256" key="2">
    <source>
        <dbReference type="ARBA" id="ARBA00022679"/>
    </source>
</evidence>
<keyword evidence="6" id="KW-1185">Reference proteome</keyword>
<dbReference type="SUPFAM" id="SSF51161">
    <property type="entry name" value="Trimeric LpxA-like enzymes"/>
    <property type="match status" value="1"/>
</dbReference>
<dbReference type="InterPro" id="IPR018357">
    <property type="entry name" value="Hexapep_transf_CS"/>
</dbReference>
<keyword evidence="3" id="KW-0677">Repeat</keyword>
<keyword evidence="4 5" id="KW-0012">Acyltransferase</keyword>
<name>A0ABW4JTK9_9HYPH</name>
<comment type="similarity">
    <text evidence="1">Belongs to the transferase hexapeptide repeat family.</text>
</comment>
<dbReference type="PROSITE" id="PS00101">
    <property type="entry name" value="HEXAPEP_TRANSFERASES"/>
    <property type="match status" value="1"/>
</dbReference>
<dbReference type="Gene3D" id="2.160.10.10">
    <property type="entry name" value="Hexapeptide repeat proteins"/>
    <property type="match status" value="1"/>
</dbReference>
<evidence type="ECO:0000256" key="3">
    <source>
        <dbReference type="ARBA" id="ARBA00022737"/>
    </source>
</evidence>
<gene>
    <name evidence="5" type="ORF">ACFSC7_07990</name>
</gene>
<dbReference type="InterPro" id="IPR001451">
    <property type="entry name" value="Hexapep"/>
</dbReference>
<dbReference type="Pfam" id="PF00132">
    <property type="entry name" value="Hexapep"/>
    <property type="match status" value="1"/>
</dbReference>
<evidence type="ECO:0000313" key="6">
    <source>
        <dbReference type="Proteomes" id="UP001597327"/>
    </source>
</evidence>
<evidence type="ECO:0000256" key="1">
    <source>
        <dbReference type="ARBA" id="ARBA00007274"/>
    </source>
</evidence>
<dbReference type="InterPro" id="IPR050179">
    <property type="entry name" value="Trans_hexapeptide_repeat"/>
</dbReference>
<dbReference type="CDD" id="cd03349">
    <property type="entry name" value="LbH_XAT"/>
    <property type="match status" value="1"/>
</dbReference>
<dbReference type="PANTHER" id="PTHR43300:SF11">
    <property type="entry name" value="ACETYLTRANSFERASE RV3034C-RELATED"/>
    <property type="match status" value="1"/>
</dbReference>
<protein>
    <submittedName>
        <fullName evidence="5">CatB-related O-acetyltransferase</fullName>
        <ecNumber evidence="5">2.3.1.-</ecNumber>
    </submittedName>
</protein>
<accession>A0ABW4JTK9</accession>
<dbReference type="InterPro" id="IPR011004">
    <property type="entry name" value="Trimer_LpxA-like_sf"/>
</dbReference>
<comment type="caution">
    <text evidence="5">The sequence shown here is derived from an EMBL/GenBank/DDBJ whole genome shotgun (WGS) entry which is preliminary data.</text>
</comment>
<dbReference type="RefSeq" id="WP_149890811.1">
    <property type="nucleotide sequence ID" value="NZ_JBHUFA010000001.1"/>
</dbReference>
<keyword evidence="2 5" id="KW-0808">Transferase</keyword>
<dbReference type="GO" id="GO:0016746">
    <property type="term" value="F:acyltransferase activity"/>
    <property type="evidence" value="ECO:0007669"/>
    <property type="project" value="UniProtKB-KW"/>
</dbReference>
<dbReference type="PANTHER" id="PTHR43300">
    <property type="entry name" value="ACETYLTRANSFERASE"/>
    <property type="match status" value="1"/>
</dbReference>
<dbReference type="EC" id="2.3.1.-" evidence="5"/>
<sequence length="222" mass="24357">MQGPSPEAIHPFPSAAPGDNHHTVFIRNVISGPNIEAGDYSYYNDPEGADRFQERCVRYHFDFLGDRLVIGRFCAIATGVQFIMNGANHLMSGISTYPFQIFGQGWEEGFDPSVYRAASRGDTVIGHDVWIGTDATILPGVTIGSGAIIGAKAVVGSDVPPYAIVVGNPARVIRLRFDDKTIERLLEIAWWDWPIEKISQHRDAIRSGTLADLELASDARET</sequence>